<dbReference type="GO" id="GO:0016787">
    <property type="term" value="F:hydrolase activity"/>
    <property type="evidence" value="ECO:0007669"/>
    <property type="project" value="UniProtKB-KW"/>
</dbReference>
<keyword evidence="2" id="KW-0378">Hydrolase</keyword>
<dbReference type="Proteomes" id="UP001334804">
    <property type="component" value="Chromosome"/>
</dbReference>
<evidence type="ECO:0000259" key="1">
    <source>
        <dbReference type="Pfam" id="PF08386"/>
    </source>
</evidence>
<protein>
    <submittedName>
        <fullName evidence="2">Alpha/beta hydrolase</fullName>
    </submittedName>
</protein>
<dbReference type="Gene3D" id="3.40.50.1820">
    <property type="entry name" value="alpha/beta hydrolase"/>
    <property type="match status" value="1"/>
</dbReference>
<feature type="domain" description="Peptidase S33 tripeptidyl aminopeptidase-like C-terminal" evidence="1">
    <location>
        <begin position="5"/>
        <end position="51"/>
    </location>
</feature>
<dbReference type="SUPFAM" id="SSF53474">
    <property type="entry name" value="alpha/beta-Hydrolases"/>
    <property type="match status" value="1"/>
</dbReference>
<evidence type="ECO:0000313" key="2">
    <source>
        <dbReference type="EMBL" id="WSA35892.1"/>
    </source>
</evidence>
<organism evidence="2 3">
    <name type="scientific">Micromonospora peucetia</name>
    <dbReference type="NCBI Taxonomy" id="47871"/>
    <lineage>
        <taxon>Bacteria</taxon>
        <taxon>Bacillati</taxon>
        <taxon>Actinomycetota</taxon>
        <taxon>Actinomycetes</taxon>
        <taxon>Micromonosporales</taxon>
        <taxon>Micromonosporaceae</taxon>
        <taxon>Micromonospora</taxon>
    </lineage>
</organism>
<proteinExistence type="predicted"/>
<gene>
    <name evidence="2" type="ORF">OIE14_00570</name>
</gene>
<reference evidence="2 3" key="1">
    <citation type="submission" date="2022-10" db="EMBL/GenBank/DDBJ databases">
        <title>The complete genomes of actinobacterial strains from the NBC collection.</title>
        <authorList>
            <person name="Joergensen T.S."/>
            <person name="Alvarez Arevalo M."/>
            <person name="Sterndorff E.B."/>
            <person name="Faurdal D."/>
            <person name="Vuksanovic O."/>
            <person name="Mourched A.-S."/>
            <person name="Charusanti P."/>
            <person name="Shaw S."/>
            <person name="Blin K."/>
            <person name="Weber T."/>
        </authorList>
    </citation>
    <scope>NUCLEOTIDE SEQUENCE [LARGE SCALE GENOMIC DNA]</scope>
    <source>
        <strain evidence="2 3">NBC 01809</strain>
    </source>
</reference>
<dbReference type="Pfam" id="PF08386">
    <property type="entry name" value="Abhydrolase_4"/>
    <property type="match status" value="1"/>
</dbReference>
<accession>A0ABZ1ENU8</accession>
<sequence>MAKIARPTLVIAASNDQAVAIHHARMLHDGIAGSRLVIIDDADHALIWAHSDEFEWVTDGFLGA</sequence>
<name>A0ABZ1ENU8_9ACTN</name>
<dbReference type="RefSeq" id="WP_245716158.1">
    <property type="nucleotide sequence ID" value="NZ_CP109071.1"/>
</dbReference>
<keyword evidence="3" id="KW-1185">Reference proteome</keyword>
<dbReference type="InterPro" id="IPR029058">
    <property type="entry name" value="AB_hydrolase_fold"/>
</dbReference>
<dbReference type="EMBL" id="CP109071">
    <property type="protein sequence ID" value="WSA35892.1"/>
    <property type="molecule type" value="Genomic_DNA"/>
</dbReference>
<evidence type="ECO:0000313" key="3">
    <source>
        <dbReference type="Proteomes" id="UP001334804"/>
    </source>
</evidence>
<dbReference type="InterPro" id="IPR013595">
    <property type="entry name" value="Pept_S33_TAP-like_C"/>
</dbReference>